<organism evidence="2 3">
    <name type="scientific">Reticulomyxa filosa</name>
    <dbReference type="NCBI Taxonomy" id="46433"/>
    <lineage>
        <taxon>Eukaryota</taxon>
        <taxon>Sar</taxon>
        <taxon>Rhizaria</taxon>
        <taxon>Retaria</taxon>
        <taxon>Foraminifera</taxon>
        <taxon>Monothalamids</taxon>
        <taxon>Reticulomyxidae</taxon>
        <taxon>Reticulomyxa</taxon>
    </lineage>
</organism>
<evidence type="ECO:0000313" key="3">
    <source>
        <dbReference type="Proteomes" id="UP000023152"/>
    </source>
</evidence>
<proteinExistence type="predicted"/>
<protein>
    <submittedName>
        <fullName evidence="2">Uncharacterized protein</fullName>
    </submittedName>
</protein>
<accession>X6L8P6</accession>
<gene>
    <name evidence="2" type="ORF">RFI_40088</name>
</gene>
<keyword evidence="1" id="KW-0472">Membrane</keyword>
<reference evidence="2 3" key="1">
    <citation type="journal article" date="2013" name="Curr. Biol.">
        <title>The Genome of the Foraminiferan Reticulomyxa filosa.</title>
        <authorList>
            <person name="Glockner G."/>
            <person name="Hulsmann N."/>
            <person name="Schleicher M."/>
            <person name="Noegel A.A."/>
            <person name="Eichinger L."/>
            <person name="Gallinger C."/>
            <person name="Pawlowski J."/>
            <person name="Sierra R."/>
            <person name="Euteneuer U."/>
            <person name="Pillet L."/>
            <person name="Moustafa A."/>
            <person name="Platzer M."/>
            <person name="Groth M."/>
            <person name="Szafranski K."/>
            <person name="Schliwa M."/>
        </authorList>
    </citation>
    <scope>NUCLEOTIDE SEQUENCE [LARGE SCALE GENOMIC DNA]</scope>
</reference>
<sequence length="141" mass="16851">MNAQTNSSIKKRWKIKDFFNSTNEEECKKVLKSRPYLDCYFSQIKIQLYWKTTTIISPTRLYYNENNKSYNEINCTKSNRIKQKTNQCIDLYYQRDNIANIYIYIMAMSFSFLSLHSKVVISLHLLPLVQHNSFAIKIVRL</sequence>
<name>X6L8P6_RETFI</name>
<evidence type="ECO:0000256" key="1">
    <source>
        <dbReference type="SAM" id="Phobius"/>
    </source>
</evidence>
<comment type="caution">
    <text evidence="2">The sequence shown here is derived from an EMBL/GenBank/DDBJ whole genome shotgun (WGS) entry which is preliminary data.</text>
</comment>
<evidence type="ECO:0000313" key="2">
    <source>
        <dbReference type="EMBL" id="ETN97441.1"/>
    </source>
</evidence>
<keyword evidence="3" id="KW-1185">Reference proteome</keyword>
<keyword evidence="1" id="KW-0812">Transmembrane</keyword>
<keyword evidence="1" id="KW-1133">Transmembrane helix</keyword>
<feature type="transmembrane region" description="Helical" evidence="1">
    <location>
        <begin position="101"/>
        <end position="121"/>
    </location>
</feature>
<dbReference type="EMBL" id="ASPP01049707">
    <property type="protein sequence ID" value="ETN97441.1"/>
    <property type="molecule type" value="Genomic_DNA"/>
</dbReference>
<dbReference type="AlphaFoldDB" id="X6L8P6"/>
<dbReference type="Proteomes" id="UP000023152">
    <property type="component" value="Unassembled WGS sequence"/>
</dbReference>